<dbReference type="Pfam" id="PF00348">
    <property type="entry name" value="polyprenyl_synt"/>
    <property type="match status" value="1"/>
</dbReference>
<comment type="similarity">
    <text evidence="2 12">Belongs to the FPP/GGPP synthase family.</text>
</comment>
<dbReference type="OrthoDB" id="9805316at2"/>
<dbReference type="SFLD" id="SFLDG01017">
    <property type="entry name" value="Polyprenyl_Transferase_Like"/>
    <property type="match status" value="1"/>
</dbReference>
<dbReference type="GO" id="GO:0016114">
    <property type="term" value="P:terpenoid biosynthetic process"/>
    <property type="evidence" value="ECO:0007669"/>
    <property type="project" value="UniProtKB-ARBA"/>
</dbReference>
<dbReference type="FunFam" id="1.10.600.10:FF:000001">
    <property type="entry name" value="Geranylgeranyl diphosphate synthase"/>
    <property type="match status" value="1"/>
</dbReference>
<evidence type="ECO:0000256" key="12">
    <source>
        <dbReference type="RuleBase" id="RU004466"/>
    </source>
</evidence>
<comment type="catalytic activity">
    <reaction evidence="11">
        <text>isopentenyl diphosphate + (2E)-geranyl diphosphate = (2E,6E)-farnesyl diphosphate + diphosphate</text>
        <dbReference type="Rhea" id="RHEA:19361"/>
        <dbReference type="ChEBI" id="CHEBI:33019"/>
        <dbReference type="ChEBI" id="CHEBI:58057"/>
        <dbReference type="ChEBI" id="CHEBI:128769"/>
        <dbReference type="ChEBI" id="CHEBI:175763"/>
        <dbReference type="EC" id="2.5.1.10"/>
    </reaction>
</comment>
<dbReference type="InterPro" id="IPR033749">
    <property type="entry name" value="Polyprenyl_synt_CS"/>
</dbReference>
<dbReference type="InterPro" id="IPR008949">
    <property type="entry name" value="Isoprenoid_synthase_dom_sf"/>
</dbReference>
<dbReference type="GO" id="GO:0046872">
    <property type="term" value="F:metal ion binding"/>
    <property type="evidence" value="ECO:0007669"/>
    <property type="project" value="UniProtKB-KW"/>
</dbReference>
<sequence length="294" mass="32033">MNFKEKQSFYIKLIEEKLANSVAVDNPYYTSLKEAMLYSLTAGGKRLRPTLALATGEIFGTEPGEVIAFACAIEMIHTYSLIHDDLPAMDNDDYRRGKLTNHKMFGEAMAILAGDALLNLAYETMLRDALAGSSMAKLRAMEAVARYAGARGMIGGQVIDLQGEGRKVDSQELAAMHRLKTGALIKAPVEAAAIISGAGEEQLSVLSNYAANLGLAFQIKDDILDVEGSMEEMGKRPGNDAVCNKSTYITLYGLEQSKRMLQEVTDEGIAFLEGFGSKADFLRELARALVRRSN</sequence>
<reference evidence="13 14" key="1">
    <citation type="submission" date="2017-03" db="EMBL/GenBank/DDBJ databases">
        <title>Genome sequence of Clostridium hungatei DSM 14427.</title>
        <authorList>
            <person name="Poehlein A."/>
            <person name="Daniel R."/>
        </authorList>
    </citation>
    <scope>NUCLEOTIDE SEQUENCE [LARGE SCALE GENOMIC DNA]</scope>
    <source>
        <strain evidence="13 14">DSM 14427</strain>
    </source>
</reference>
<dbReference type="PANTHER" id="PTHR43281:SF1">
    <property type="entry name" value="FARNESYL DIPHOSPHATE SYNTHASE"/>
    <property type="match status" value="1"/>
</dbReference>
<evidence type="ECO:0000256" key="10">
    <source>
        <dbReference type="ARBA" id="ARBA00032873"/>
    </source>
</evidence>
<dbReference type="Gene3D" id="1.10.600.10">
    <property type="entry name" value="Farnesyl Diphosphate Synthase"/>
    <property type="match status" value="1"/>
</dbReference>
<dbReference type="CDD" id="cd00685">
    <property type="entry name" value="Trans_IPPS_HT"/>
    <property type="match status" value="1"/>
</dbReference>
<keyword evidence="6" id="KW-0479">Metal-binding</keyword>
<dbReference type="AlphaFoldDB" id="A0A1V4SIY9"/>
<comment type="cofactor">
    <cofactor evidence="1">
        <name>Mg(2+)</name>
        <dbReference type="ChEBI" id="CHEBI:18420"/>
    </cofactor>
</comment>
<organism evidence="13 14">
    <name type="scientific">Ruminiclostridium hungatei</name>
    <name type="common">Clostridium hungatei</name>
    <dbReference type="NCBI Taxonomy" id="48256"/>
    <lineage>
        <taxon>Bacteria</taxon>
        <taxon>Bacillati</taxon>
        <taxon>Bacillota</taxon>
        <taxon>Clostridia</taxon>
        <taxon>Eubacteriales</taxon>
        <taxon>Oscillospiraceae</taxon>
        <taxon>Ruminiclostridium</taxon>
    </lineage>
</organism>
<evidence type="ECO:0000256" key="9">
    <source>
        <dbReference type="ARBA" id="ARBA00032380"/>
    </source>
</evidence>
<dbReference type="GO" id="GO:0004337">
    <property type="term" value="F:(2E,6E)-farnesyl diphosphate synthase activity"/>
    <property type="evidence" value="ECO:0007669"/>
    <property type="project" value="UniProtKB-EC"/>
</dbReference>
<dbReference type="RefSeq" id="WP_080065041.1">
    <property type="nucleotide sequence ID" value="NZ_MZGX01000017.1"/>
</dbReference>
<evidence type="ECO:0000256" key="5">
    <source>
        <dbReference type="ARBA" id="ARBA00022679"/>
    </source>
</evidence>
<keyword evidence="5 12" id="KW-0808">Transferase</keyword>
<evidence type="ECO:0000256" key="4">
    <source>
        <dbReference type="ARBA" id="ARBA00015100"/>
    </source>
</evidence>
<evidence type="ECO:0000313" key="14">
    <source>
        <dbReference type="Proteomes" id="UP000191554"/>
    </source>
</evidence>
<keyword evidence="14" id="KW-1185">Reference proteome</keyword>
<evidence type="ECO:0000256" key="7">
    <source>
        <dbReference type="ARBA" id="ARBA00022842"/>
    </source>
</evidence>
<evidence type="ECO:0000256" key="8">
    <source>
        <dbReference type="ARBA" id="ARBA00023229"/>
    </source>
</evidence>
<dbReference type="PROSITE" id="PS00444">
    <property type="entry name" value="POLYPRENYL_SYNTHASE_2"/>
    <property type="match status" value="1"/>
</dbReference>
<accession>A0A1V4SIY9</accession>
<dbReference type="SFLD" id="SFLDS00005">
    <property type="entry name" value="Isoprenoid_Synthase_Type_I"/>
    <property type="match status" value="1"/>
</dbReference>
<keyword evidence="7" id="KW-0460">Magnesium</keyword>
<protein>
    <recommendedName>
        <fullName evidence="4">Farnesyl diphosphate synthase</fullName>
        <ecNumber evidence="3">2.5.1.10</ecNumber>
    </recommendedName>
    <alternativeName>
        <fullName evidence="10">(2E,6E)-farnesyl diphosphate synthase</fullName>
    </alternativeName>
    <alternativeName>
        <fullName evidence="9">Geranyltranstransferase</fullName>
    </alternativeName>
</protein>
<evidence type="ECO:0000256" key="6">
    <source>
        <dbReference type="ARBA" id="ARBA00022723"/>
    </source>
</evidence>
<dbReference type="EMBL" id="MZGX01000017">
    <property type="protein sequence ID" value="OPX43435.1"/>
    <property type="molecule type" value="Genomic_DNA"/>
</dbReference>
<gene>
    <name evidence="13" type="ORF">CLHUN_25820</name>
</gene>
<proteinExistence type="inferred from homology"/>
<dbReference type="GO" id="GO:0005737">
    <property type="term" value="C:cytoplasm"/>
    <property type="evidence" value="ECO:0007669"/>
    <property type="project" value="UniProtKB-ARBA"/>
</dbReference>
<evidence type="ECO:0000313" key="13">
    <source>
        <dbReference type="EMBL" id="OPX43435.1"/>
    </source>
</evidence>
<dbReference type="EC" id="2.5.1.10" evidence="3"/>
<comment type="caution">
    <text evidence="13">The sequence shown here is derived from an EMBL/GenBank/DDBJ whole genome shotgun (WGS) entry which is preliminary data.</text>
</comment>
<evidence type="ECO:0000256" key="3">
    <source>
        <dbReference type="ARBA" id="ARBA00012439"/>
    </source>
</evidence>
<dbReference type="PROSITE" id="PS00723">
    <property type="entry name" value="POLYPRENYL_SYNTHASE_1"/>
    <property type="match status" value="1"/>
</dbReference>
<dbReference type="InterPro" id="IPR000092">
    <property type="entry name" value="Polyprenyl_synt"/>
</dbReference>
<dbReference type="SUPFAM" id="SSF48576">
    <property type="entry name" value="Terpenoid synthases"/>
    <property type="match status" value="1"/>
</dbReference>
<name>A0A1V4SIY9_RUMHU</name>
<dbReference type="Proteomes" id="UP000191554">
    <property type="component" value="Unassembled WGS sequence"/>
</dbReference>
<evidence type="ECO:0000256" key="1">
    <source>
        <dbReference type="ARBA" id="ARBA00001946"/>
    </source>
</evidence>
<dbReference type="PANTHER" id="PTHR43281">
    <property type="entry name" value="FARNESYL DIPHOSPHATE SYNTHASE"/>
    <property type="match status" value="1"/>
</dbReference>
<dbReference type="InterPro" id="IPR053378">
    <property type="entry name" value="Prenyl_diphosphate_synthase"/>
</dbReference>
<evidence type="ECO:0000256" key="11">
    <source>
        <dbReference type="ARBA" id="ARBA00049399"/>
    </source>
</evidence>
<keyword evidence="8" id="KW-0414">Isoprene biosynthesis</keyword>
<dbReference type="STRING" id="48256.CLHUN_25820"/>
<dbReference type="NCBIfam" id="NF045485">
    <property type="entry name" value="FPPsyn"/>
    <property type="match status" value="1"/>
</dbReference>
<evidence type="ECO:0000256" key="2">
    <source>
        <dbReference type="ARBA" id="ARBA00006706"/>
    </source>
</evidence>